<evidence type="ECO:0000313" key="1">
    <source>
        <dbReference type="EMBL" id="EHL00113.1"/>
    </source>
</evidence>
<dbReference type="AlphaFoldDB" id="H0EMZ1"/>
<dbReference type="EMBL" id="AGUE01000098">
    <property type="protein sequence ID" value="EHL00113.1"/>
    <property type="molecule type" value="Genomic_DNA"/>
</dbReference>
<evidence type="ECO:0000313" key="2">
    <source>
        <dbReference type="Proteomes" id="UP000005446"/>
    </source>
</evidence>
<proteinExistence type="predicted"/>
<accession>H0EMZ1</accession>
<comment type="caution">
    <text evidence="1">The sequence shown here is derived from an EMBL/GenBank/DDBJ whole genome shotgun (WGS) entry which is preliminary data.</text>
</comment>
<gene>
    <name evidence="1" type="ORF">M7I_3990</name>
</gene>
<sequence>MFATEPAAELEYLGSSSGSGALEVEETLALLMLPVFEDVVTDGVSL</sequence>
<dbReference type="InParanoid" id="H0EMZ1"/>
<reference evidence="1 2" key="1">
    <citation type="journal article" date="2012" name="Eukaryot. Cell">
        <title>Genome sequence of the fungus Glarea lozoyensis: the first genome sequence of a species from the Helotiaceae family.</title>
        <authorList>
            <person name="Youssar L."/>
            <person name="Gruening B.A."/>
            <person name="Erxleben A."/>
            <person name="Guenther S."/>
            <person name="Huettel W."/>
        </authorList>
    </citation>
    <scope>NUCLEOTIDE SEQUENCE [LARGE SCALE GENOMIC DNA]</scope>
    <source>
        <strain evidence="2">ATCC 74030 / MF5533</strain>
    </source>
</reference>
<dbReference type="Proteomes" id="UP000005446">
    <property type="component" value="Unassembled WGS sequence"/>
</dbReference>
<organism evidence="1 2">
    <name type="scientific">Glarea lozoyensis (strain ATCC 74030 / MF5533)</name>
    <dbReference type="NCBI Taxonomy" id="1104152"/>
    <lineage>
        <taxon>Eukaryota</taxon>
        <taxon>Fungi</taxon>
        <taxon>Dikarya</taxon>
        <taxon>Ascomycota</taxon>
        <taxon>Pezizomycotina</taxon>
        <taxon>Leotiomycetes</taxon>
        <taxon>Helotiales</taxon>
        <taxon>Helotiaceae</taxon>
        <taxon>Glarea</taxon>
    </lineage>
</organism>
<keyword evidence="2" id="KW-1185">Reference proteome</keyword>
<protein>
    <submittedName>
        <fullName evidence="1">Uncharacterized protein</fullName>
    </submittedName>
</protein>
<name>H0EMZ1_GLAL7</name>
<dbReference type="HOGENOM" id="CLU_3191435_0_0_1"/>